<dbReference type="AlphaFoldDB" id="A0A6C0IVL5"/>
<reference evidence="1" key="1">
    <citation type="journal article" date="2020" name="Nature">
        <title>Giant virus diversity and host interactions through global metagenomics.</title>
        <authorList>
            <person name="Schulz F."/>
            <person name="Roux S."/>
            <person name="Paez-Espino D."/>
            <person name="Jungbluth S."/>
            <person name="Walsh D.A."/>
            <person name="Denef V.J."/>
            <person name="McMahon K.D."/>
            <person name="Konstantinidis K.T."/>
            <person name="Eloe-Fadrosh E.A."/>
            <person name="Kyrpides N.C."/>
            <person name="Woyke T."/>
        </authorList>
    </citation>
    <scope>NUCLEOTIDE SEQUENCE</scope>
    <source>
        <strain evidence="1">GVMAG-M-3300024510-1</strain>
    </source>
</reference>
<proteinExistence type="predicted"/>
<sequence length="104" mass="11964">MRCSNKTINEQLVHNMQQAEKDLTLVTFQREFHSRRQNHVLVAKYESEINVINESIKIIKENIQSLPSECTDPLLVQVPPSFDARPIAPRNYLLVLPVVRIAGK</sequence>
<name>A0A6C0IVL5_9ZZZZ</name>
<accession>A0A6C0IVL5</accession>
<evidence type="ECO:0000313" key="1">
    <source>
        <dbReference type="EMBL" id="QHT97132.1"/>
    </source>
</evidence>
<dbReference type="EMBL" id="MN740272">
    <property type="protein sequence ID" value="QHT97132.1"/>
    <property type="molecule type" value="Genomic_DNA"/>
</dbReference>
<protein>
    <submittedName>
        <fullName evidence="1">Uncharacterized protein</fullName>
    </submittedName>
</protein>
<organism evidence="1">
    <name type="scientific">viral metagenome</name>
    <dbReference type="NCBI Taxonomy" id="1070528"/>
    <lineage>
        <taxon>unclassified sequences</taxon>
        <taxon>metagenomes</taxon>
        <taxon>organismal metagenomes</taxon>
    </lineage>
</organism>